<accession>A0ABU2JEC7</accession>
<comment type="caution">
    <text evidence="1">The sequence shown here is derived from an EMBL/GenBank/DDBJ whole genome shotgun (WGS) entry which is preliminary data.</text>
</comment>
<name>A0ABU2JEC7_9ACTN</name>
<keyword evidence="2" id="KW-1185">Reference proteome</keyword>
<reference evidence="2" key="1">
    <citation type="submission" date="2023-07" db="EMBL/GenBank/DDBJ databases">
        <title>30 novel species of actinomycetes from the DSMZ collection.</title>
        <authorList>
            <person name="Nouioui I."/>
        </authorList>
    </citation>
    <scope>NUCLEOTIDE SEQUENCE [LARGE SCALE GENOMIC DNA]</scope>
    <source>
        <strain evidence="2">DSM 44399</strain>
    </source>
</reference>
<sequence>MILPVPQDPWAALAAPPFVEGAYASVKGRVRTYVLHAQLLPHLPDPPATVLDVGGGAAHQSLQRSCLQLAQVLGTIAEVAENARRQHWSCMALSAVDQRWPAVGSTDCSGGSTSKKKSE</sequence>
<organism evidence="1 2">
    <name type="scientific">Jatrophihabitans lederbergiae</name>
    <dbReference type="NCBI Taxonomy" id="3075547"/>
    <lineage>
        <taxon>Bacteria</taxon>
        <taxon>Bacillati</taxon>
        <taxon>Actinomycetota</taxon>
        <taxon>Actinomycetes</taxon>
        <taxon>Jatrophihabitantales</taxon>
        <taxon>Jatrophihabitantaceae</taxon>
        <taxon>Jatrophihabitans</taxon>
    </lineage>
</organism>
<evidence type="ECO:0008006" key="3">
    <source>
        <dbReference type="Google" id="ProtNLM"/>
    </source>
</evidence>
<evidence type="ECO:0000313" key="1">
    <source>
        <dbReference type="EMBL" id="MDT0263358.1"/>
    </source>
</evidence>
<dbReference type="Proteomes" id="UP001183176">
    <property type="component" value="Unassembled WGS sequence"/>
</dbReference>
<proteinExistence type="predicted"/>
<protein>
    <recommendedName>
        <fullName evidence="3">Class I SAM-dependent methyltransferase</fullName>
    </recommendedName>
</protein>
<evidence type="ECO:0000313" key="2">
    <source>
        <dbReference type="Proteomes" id="UP001183176"/>
    </source>
</evidence>
<dbReference type="EMBL" id="JAVREH010000036">
    <property type="protein sequence ID" value="MDT0263358.1"/>
    <property type="molecule type" value="Genomic_DNA"/>
</dbReference>
<gene>
    <name evidence="1" type="ORF">RM423_18400</name>
</gene>